<dbReference type="SUPFAM" id="SSF47823">
    <property type="entry name" value="lambda integrase-like, N-terminal domain"/>
    <property type="match status" value="1"/>
</dbReference>
<dbReference type="GO" id="GO:0006310">
    <property type="term" value="P:DNA recombination"/>
    <property type="evidence" value="ECO:0007669"/>
    <property type="project" value="UniProtKB-KW"/>
</dbReference>
<evidence type="ECO:0000313" key="4">
    <source>
        <dbReference type="EMBL" id="EIW83632.1"/>
    </source>
</evidence>
<dbReference type="Gene3D" id="1.10.443.10">
    <property type="entry name" value="Intergrase catalytic core"/>
    <property type="match status" value="1"/>
</dbReference>
<dbReference type="RefSeq" id="XP_007765243.1">
    <property type="nucleotide sequence ID" value="XM_007767053.1"/>
</dbReference>
<dbReference type="AlphaFoldDB" id="A0A5M3MWW7"/>
<dbReference type="OrthoDB" id="2678913at2759"/>
<dbReference type="InterPro" id="IPR013762">
    <property type="entry name" value="Integrase-like_cat_sf"/>
</dbReference>
<dbReference type="InterPro" id="IPR010998">
    <property type="entry name" value="Integrase_recombinase_N"/>
</dbReference>
<dbReference type="PANTHER" id="PTHR34605:SF4">
    <property type="entry name" value="DNA ADENINE METHYLTRANSFERASE"/>
    <property type="match status" value="1"/>
</dbReference>
<organism evidence="4 5">
    <name type="scientific">Coniophora puteana (strain RWD-64-598)</name>
    <name type="common">Brown rot fungus</name>
    <dbReference type="NCBI Taxonomy" id="741705"/>
    <lineage>
        <taxon>Eukaryota</taxon>
        <taxon>Fungi</taxon>
        <taxon>Dikarya</taxon>
        <taxon>Basidiomycota</taxon>
        <taxon>Agaricomycotina</taxon>
        <taxon>Agaricomycetes</taxon>
        <taxon>Agaricomycetidae</taxon>
        <taxon>Boletales</taxon>
        <taxon>Coniophorineae</taxon>
        <taxon>Coniophoraceae</taxon>
        <taxon>Coniophora</taxon>
    </lineage>
</organism>
<feature type="non-terminal residue" evidence="4">
    <location>
        <position position="359"/>
    </location>
</feature>
<keyword evidence="5" id="KW-1185">Reference proteome</keyword>
<gene>
    <name evidence="4" type="ORF">CONPUDRAFT_43581</name>
</gene>
<feature type="non-terminal residue" evidence="4">
    <location>
        <position position="1"/>
    </location>
</feature>
<protein>
    <recommendedName>
        <fullName evidence="6">DNA breaking-rejoining enzyme</fullName>
    </recommendedName>
</protein>
<dbReference type="InterPro" id="IPR011010">
    <property type="entry name" value="DNA_brk_join_enz"/>
</dbReference>
<proteinExistence type="predicted"/>
<dbReference type="KEGG" id="cput:CONPUDRAFT_43581"/>
<dbReference type="EMBL" id="JH711575">
    <property type="protein sequence ID" value="EIW83632.1"/>
    <property type="molecule type" value="Genomic_DNA"/>
</dbReference>
<comment type="caution">
    <text evidence="4">The sequence shown here is derived from an EMBL/GenBank/DDBJ whole genome shotgun (WGS) entry which is preliminary data.</text>
</comment>
<keyword evidence="1" id="KW-0238">DNA-binding</keyword>
<evidence type="ECO:0008006" key="6">
    <source>
        <dbReference type="Google" id="ProtNLM"/>
    </source>
</evidence>
<keyword evidence="2" id="KW-0233">DNA recombination</keyword>
<dbReference type="SUPFAM" id="SSF56349">
    <property type="entry name" value="DNA breaking-rejoining enzymes"/>
    <property type="match status" value="1"/>
</dbReference>
<sequence>PSTFRPPCQAKDRITTWKPSNPSPRLTDSLDNDLDTSEEALERILTVYAGSWRESTKSVYGSGLLIFHLFCDQKRISEGQRCPASATLLSEFITACAGSYSGSSLNNYVAGVAAWHRLNGFPWLLPADQQSAVLEGARRFAPKKSTRPKRAPFTVNDIQRIRSALNLSLSLDAAVYACLTVAFYCVARLGEFTVPSSDAFKNSPDDFITRAGFAEITDRNGLKATRFSLPRTKTSATVGEDVQCAAQSDVTDPIAALHNHLQVSPAPPGAHLFAWHHPTRGLIALSKWEFMRRLRTAARTLQLQLGQGHGIRIGGTLEYLLRGVPFEVVKTMGRWAGDSFTGYLRKHAMILAPYLQDTP</sequence>
<dbReference type="Gene3D" id="1.10.150.130">
    <property type="match status" value="1"/>
</dbReference>
<name>A0A5M3MWW7_CONPW</name>
<reference evidence="5" key="1">
    <citation type="journal article" date="2012" name="Science">
        <title>The Paleozoic origin of enzymatic lignin decomposition reconstructed from 31 fungal genomes.</title>
        <authorList>
            <person name="Floudas D."/>
            <person name="Binder M."/>
            <person name="Riley R."/>
            <person name="Barry K."/>
            <person name="Blanchette R.A."/>
            <person name="Henrissat B."/>
            <person name="Martinez A.T."/>
            <person name="Otillar R."/>
            <person name="Spatafora J.W."/>
            <person name="Yadav J.S."/>
            <person name="Aerts A."/>
            <person name="Benoit I."/>
            <person name="Boyd A."/>
            <person name="Carlson A."/>
            <person name="Copeland A."/>
            <person name="Coutinho P.M."/>
            <person name="de Vries R.P."/>
            <person name="Ferreira P."/>
            <person name="Findley K."/>
            <person name="Foster B."/>
            <person name="Gaskell J."/>
            <person name="Glotzer D."/>
            <person name="Gorecki P."/>
            <person name="Heitman J."/>
            <person name="Hesse C."/>
            <person name="Hori C."/>
            <person name="Igarashi K."/>
            <person name="Jurgens J.A."/>
            <person name="Kallen N."/>
            <person name="Kersten P."/>
            <person name="Kohler A."/>
            <person name="Kuees U."/>
            <person name="Kumar T.K.A."/>
            <person name="Kuo A."/>
            <person name="LaButti K."/>
            <person name="Larrondo L.F."/>
            <person name="Lindquist E."/>
            <person name="Ling A."/>
            <person name="Lombard V."/>
            <person name="Lucas S."/>
            <person name="Lundell T."/>
            <person name="Martin R."/>
            <person name="McLaughlin D.J."/>
            <person name="Morgenstern I."/>
            <person name="Morin E."/>
            <person name="Murat C."/>
            <person name="Nagy L.G."/>
            <person name="Nolan M."/>
            <person name="Ohm R.A."/>
            <person name="Patyshakuliyeva A."/>
            <person name="Rokas A."/>
            <person name="Ruiz-Duenas F.J."/>
            <person name="Sabat G."/>
            <person name="Salamov A."/>
            <person name="Samejima M."/>
            <person name="Schmutz J."/>
            <person name="Slot J.C."/>
            <person name="St John F."/>
            <person name="Stenlid J."/>
            <person name="Sun H."/>
            <person name="Sun S."/>
            <person name="Syed K."/>
            <person name="Tsang A."/>
            <person name="Wiebenga A."/>
            <person name="Young D."/>
            <person name="Pisabarro A."/>
            <person name="Eastwood D.C."/>
            <person name="Martin F."/>
            <person name="Cullen D."/>
            <person name="Grigoriev I.V."/>
            <person name="Hibbett D.S."/>
        </authorList>
    </citation>
    <scope>NUCLEOTIDE SEQUENCE [LARGE SCALE GENOMIC DNA]</scope>
    <source>
        <strain evidence="5">RWD-64-598 SS2</strain>
    </source>
</reference>
<accession>A0A5M3MWW7</accession>
<evidence type="ECO:0000256" key="2">
    <source>
        <dbReference type="ARBA" id="ARBA00023172"/>
    </source>
</evidence>
<dbReference type="GeneID" id="19206944"/>
<dbReference type="Proteomes" id="UP000053558">
    <property type="component" value="Unassembled WGS sequence"/>
</dbReference>
<evidence type="ECO:0000313" key="5">
    <source>
        <dbReference type="Proteomes" id="UP000053558"/>
    </source>
</evidence>
<dbReference type="InterPro" id="IPR052925">
    <property type="entry name" value="Phage_Integrase-like_Recomb"/>
</dbReference>
<dbReference type="OMA" id="YHISHAP"/>
<evidence type="ECO:0000256" key="3">
    <source>
        <dbReference type="SAM" id="MobiDB-lite"/>
    </source>
</evidence>
<dbReference type="GO" id="GO:0003677">
    <property type="term" value="F:DNA binding"/>
    <property type="evidence" value="ECO:0007669"/>
    <property type="project" value="UniProtKB-KW"/>
</dbReference>
<evidence type="ECO:0000256" key="1">
    <source>
        <dbReference type="ARBA" id="ARBA00023125"/>
    </source>
</evidence>
<dbReference type="PANTHER" id="PTHR34605">
    <property type="entry name" value="PHAGE_INTEGRASE DOMAIN-CONTAINING PROTEIN"/>
    <property type="match status" value="1"/>
</dbReference>
<dbReference type="GO" id="GO:0015074">
    <property type="term" value="P:DNA integration"/>
    <property type="evidence" value="ECO:0007669"/>
    <property type="project" value="InterPro"/>
</dbReference>
<feature type="region of interest" description="Disordered" evidence="3">
    <location>
        <begin position="1"/>
        <end position="32"/>
    </location>
</feature>